<protein>
    <recommendedName>
        <fullName evidence="10">DNA 3'-5' helicase</fullName>
        <ecNumber evidence="10">5.6.2.4</ecNumber>
    </recommendedName>
</protein>
<name>A0A9E4N7C4_9GAMM</name>
<comment type="catalytic activity">
    <reaction evidence="9">
        <text>Couples ATP hydrolysis with the unwinding of duplex DNA by translocating in the 3'-5' direction.</text>
        <dbReference type="EC" id="5.6.2.4"/>
    </reaction>
</comment>
<dbReference type="Gene3D" id="3.40.50.300">
    <property type="entry name" value="P-loop containing nucleotide triphosphate hydrolases"/>
    <property type="match status" value="2"/>
</dbReference>
<feature type="non-terminal residue" evidence="15">
    <location>
        <position position="613"/>
    </location>
</feature>
<evidence type="ECO:0000313" key="16">
    <source>
        <dbReference type="Proteomes" id="UP000886667"/>
    </source>
</evidence>
<keyword evidence="8" id="KW-0413">Isomerase</keyword>
<accession>A0A9E4N7C4</accession>
<evidence type="ECO:0000256" key="10">
    <source>
        <dbReference type="ARBA" id="ARBA00034808"/>
    </source>
</evidence>
<dbReference type="Pfam" id="PF13361">
    <property type="entry name" value="UvrD_C"/>
    <property type="match status" value="1"/>
</dbReference>
<sequence>MSDLNPRQQQAVNYIDTPLLVLAGAGSGKTRVITTKISYLIKRCGLNPQQITAVTFTNKAAREMKERVAKTLGDQQQLPRISTFHNLGLNIVRQELKTLGYRPGFSIFDQQDSAGLLKDLLRKQNLGDDSVVNAAQWSISAWKNDLITPEQALQLAENDLQQGQALLYAAYQRSLKAFNAVDFDDLILLPVNLFRTHPEVLDQWQDRIRYLLVDEYQDTNQAQYELVKQLAGVRAAFTVVGDDDQSIYAWRGARPENLARLQADFPSLKLIKLEQNYRSSGRILRSANHLISKNPHVFEKKLWSELGLGPELRVLVCPNEVQEAERVVSEIIHLKFTAKTNNRDCAILYRGNHQAKLFEKALRSHNIPYFLSGGTSFFSRTEVKDGMAYLRLLANPTDDSAFLRIVNTPRREIGPTTLEKLAEYAQQRGSALLPACEEIGLKNLLSSRPYERLQHFSQLIQHHAQKADSDPAAAFRALIEEIDYLDWLKENASSDGIAEARMENVTDLMDWLKALQHGELQEKTLAEMVNHLTLMDMLQRQEDEAEQDQVHLMTLHAAKGLEFPHVFLVGMEEELLPHRSSIEEDNIEEERRLAYVGITRAQRSLTMSYASKR</sequence>
<evidence type="ECO:0000313" key="15">
    <source>
        <dbReference type="EMBL" id="MCG7948853.1"/>
    </source>
</evidence>
<evidence type="ECO:0000259" key="14">
    <source>
        <dbReference type="PROSITE" id="PS51217"/>
    </source>
</evidence>
<dbReference type="Gene3D" id="1.10.10.160">
    <property type="match status" value="1"/>
</dbReference>
<evidence type="ECO:0000256" key="8">
    <source>
        <dbReference type="ARBA" id="ARBA00023235"/>
    </source>
</evidence>
<evidence type="ECO:0000259" key="13">
    <source>
        <dbReference type="PROSITE" id="PS51198"/>
    </source>
</evidence>
<dbReference type="GO" id="GO:0000725">
    <property type="term" value="P:recombinational repair"/>
    <property type="evidence" value="ECO:0007669"/>
    <property type="project" value="TreeGrafter"/>
</dbReference>
<feature type="binding site" evidence="12">
    <location>
        <begin position="23"/>
        <end position="30"/>
    </location>
    <ligand>
        <name>ATP</name>
        <dbReference type="ChEBI" id="CHEBI:30616"/>
    </ligand>
</feature>
<reference evidence="15" key="1">
    <citation type="journal article" date="2021" name="Proc. Natl. Acad. Sci. U.S.A.">
        <title>Global biogeography of chemosynthetic symbionts reveals both localized and globally distributed symbiont groups. .</title>
        <authorList>
            <person name="Osvatic J.T."/>
            <person name="Wilkins L.G.E."/>
            <person name="Leibrecht L."/>
            <person name="Leray M."/>
            <person name="Zauner S."/>
            <person name="Polzin J."/>
            <person name="Camacho Y."/>
            <person name="Gros O."/>
            <person name="van Gils J.A."/>
            <person name="Eisen J.A."/>
            <person name="Petersen J.M."/>
            <person name="Yuen B."/>
        </authorList>
    </citation>
    <scope>NUCLEOTIDE SEQUENCE</scope>
    <source>
        <strain evidence="15">MAGclacostrist064TRANS</strain>
    </source>
</reference>
<evidence type="ECO:0000256" key="1">
    <source>
        <dbReference type="ARBA" id="ARBA00009922"/>
    </source>
</evidence>
<evidence type="ECO:0000256" key="7">
    <source>
        <dbReference type="ARBA" id="ARBA00023125"/>
    </source>
</evidence>
<feature type="domain" description="UvrD-like helicase C-terminal" evidence="14">
    <location>
        <begin position="281"/>
        <end position="560"/>
    </location>
</feature>
<keyword evidence="2" id="KW-0235">DNA replication</keyword>
<dbReference type="GO" id="GO:0016787">
    <property type="term" value="F:hydrolase activity"/>
    <property type="evidence" value="ECO:0007669"/>
    <property type="project" value="UniProtKB-UniRule"/>
</dbReference>
<dbReference type="PANTHER" id="PTHR11070:SF64">
    <property type="entry name" value="ATP-DEPENDENT DNA HELICASE REP"/>
    <property type="match status" value="1"/>
</dbReference>
<dbReference type="Proteomes" id="UP000886667">
    <property type="component" value="Unassembled WGS sequence"/>
</dbReference>
<evidence type="ECO:0000256" key="3">
    <source>
        <dbReference type="ARBA" id="ARBA00022741"/>
    </source>
</evidence>
<dbReference type="CDD" id="cd17932">
    <property type="entry name" value="DEXQc_UvrD"/>
    <property type="match status" value="1"/>
</dbReference>
<dbReference type="InterPro" id="IPR027417">
    <property type="entry name" value="P-loop_NTPase"/>
</dbReference>
<keyword evidence="5 12" id="KW-0347">Helicase</keyword>
<evidence type="ECO:0000256" key="9">
    <source>
        <dbReference type="ARBA" id="ARBA00034617"/>
    </source>
</evidence>
<dbReference type="PANTHER" id="PTHR11070">
    <property type="entry name" value="UVRD / RECB / PCRA DNA HELICASE FAMILY MEMBER"/>
    <property type="match status" value="1"/>
</dbReference>
<evidence type="ECO:0000256" key="4">
    <source>
        <dbReference type="ARBA" id="ARBA00022801"/>
    </source>
</evidence>
<gene>
    <name evidence="15" type="ORF">JAZ07_21135</name>
</gene>
<dbReference type="InterPro" id="IPR013986">
    <property type="entry name" value="DExx_box_DNA_helicase_dom_sf"/>
</dbReference>
<dbReference type="PROSITE" id="PS51217">
    <property type="entry name" value="UVRD_HELICASE_CTER"/>
    <property type="match status" value="1"/>
</dbReference>
<dbReference type="GO" id="GO:0003677">
    <property type="term" value="F:DNA binding"/>
    <property type="evidence" value="ECO:0007669"/>
    <property type="project" value="UniProtKB-KW"/>
</dbReference>
<evidence type="ECO:0000256" key="11">
    <source>
        <dbReference type="ARBA" id="ARBA00048988"/>
    </source>
</evidence>
<dbReference type="HAMAP" id="MF_01920">
    <property type="entry name" value="Helicase_Rep"/>
    <property type="match status" value="1"/>
</dbReference>
<dbReference type="InterPro" id="IPR014017">
    <property type="entry name" value="DNA_helicase_UvrD-like_C"/>
</dbReference>
<keyword evidence="3 12" id="KW-0547">Nucleotide-binding</keyword>
<evidence type="ECO:0000256" key="2">
    <source>
        <dbReference type="ARBA" id="ARBA00022705"/>
    </source>
</evidence>
<dbReference type="Gene3D" id="1.10.486.10">
    <property type="entry name" value="PCRA, domain 4"/>
    <property type="match status" value="1"/>
</dbReference>
<feature type="domain" description="UvrD-like helicase ATP-binding" evidence="13">
    <location>
        <begin position="2"/>
        <end position="280"/>
    </location>
</feature>
<keyword evidence="6 12" id="KW-0067">ATP-binding</keyword>
<dbReference type="CDD" id="cd18807">
    <property type="entry name" value="SF1_C_UvrD"/>
    <property type="match status" value="1"/>
</dbReference>
<keyword evidence="7" id="KW-0238">DNA-binding</keyword>
<proteinExistence type="inferred from homology"/>
<dbReference type="GO" id="GO:0005829">
    <property type="term" value="C:cytosol"/>
    <property type="evidence" value="ECO:0007669"/>
    <property type="project" value="TreeGrafter"/>
</dbReference>
<evidence type="ECO:0000256" key="6">
    <source>
        <dbReference type="ARBA" id="ARBA00022840"/>
    </source>
</evidence>
<dbReference type="GO" id="GO:0006260">
    <property type="term" value="P:DNA replication"/>
    <property type="evidence" value="ECO:0007669"/>
    <property type="project" value="UniProtKB-KW"/>
</dbReference>
<dbReference type="PROSITE" id="PS51198">
    <property type="entry name" value="UVRD_HELICASE_ATP_BIND"/>
    <property type="match status" value="1"/>
</dbReference>
<dbReference type="SUPFAM" id="SSF52540">
    <property type="entry name" value="P-loop containing nucleoside triphosphate hydrolases"/>
    <property type="match status" value="1"/>
</dbReference>
<dbReference type="AlphaFoldDB" id="A0A9E4N7C4"/>
<comment type="catalytic activity">
    <reaction evidence="11">
        <text>ATP + H2O = ADP + phosphate + H(+)</text>
        <dbReference type="Rhea" id="RHEA:13065"/>
        <dbReference type="ChEBI" id="CHEBI:15377"/>
        <dbReference type="ChEBI" id="CHEBI:15378"/>
        <dbReference type="ChEBI" id="CHEBI:30616"/>
        <dbReference type="ChEBI" id="CHEBI:43474"/>
        <dbReference type="ChEBI" id="CHEBI:456216"/>
        <dbReference type="EC" id="5.6.2.4"/>
    </reaction>
</comment>
<organism evidence="15 16">
    <name type="scientific">Candidatus Thiodiazotropha taylori</name>
    <dbReference type="NCBI Taxonomy" id="2792791"/>
    <lineage>
        <taxon>Bacteria</taxon>
        <taxon>Pseudomonadati</taxon>
        <taxon>Pseudomonadota</taxon>
        <taxon>Gammaproteobacteria</taxon>
        <taxon>Chromatiales</taxon>
        <taxon>Sedimenticolaceae</taxon>
        <taxon>Candidatus Thiodiazotropha</taxon>
    </lineage>
</organism>
<comment type="caution">
    <text evidence="15">The sequence shown here is derived from an EMBL/GenBank/DDBJ whole genome shotgun (WGS) entry which is preliminary data.</text>
</comment>
<dbReference type="EC" id="5.6.2.4" evidence="10"/>
<evidence type="ECO:0000256" key="12">
    <source>
        <dbReference type="PROSITE-ProRule" id="PRU00560"/>
    </source>
</evidence>
<evidence type="ECO:0000256" key="5">
    <source>
        <dbReference type="ARBA" id="ARBA00022806"/>
    </source>
</evidence>
<dbReference type="InterPro" id="IPR014016">
    <property type="entry name" value="UvrD-like_ATP-bd"/>
</dbReference>
<dbReference type="InterPro" id="IPR000212">
    <property type="entry name" value="DNA_helicase_UvrD/REP"/>
</dbReference>
<dbReference type="GO" id="GO:0043138">
    <property type="term" value="F:3'-5' DNA helicase activity"/>
    <property type="evidence" value="ECO:0007669"/>
    <property type="project" value="UniProtKB-EC"/>
</dbReference>
<comment type="similarity">
    <text evidence="1">Belongs to the helicase family. UvrD subfamily.</text>
</comment>
<dbReference type="EMBL" id="JAEPCM010000801">
    <property type="protein sequence ID" value="MCG7948853.1"/>
    <property type="molecule type" value="Genomic_DNA"/>
</dbReference>
<keyword evidence="4 12" id="KW-0378">Hydrolase</keyword>
<dbReference type="Pfam" id="PF00580">
    <property type="entry name" value="UvrD-helicase"/>
    <property type="match status" value="1"/>
</dbReference>
<dbReference type="InterPro" id="IPR005752">
    <property type="entry name" value="Helicase_Rep"/>
</dbReference>
<dbReference type="GO" id="GO:0005524">
    <property type="term" value="F:ATP binding"/>
    <property type="evidence" value="ECO:0007669"/>
    <property type="project" value="UniProtKB-UniRule"/>
</dbReference>